<dbReference type="STRING" id="1166073.SAMN05192530_105126"/>
<name>A0A1H0IG59_9HYPH</name>
<dbReference type="CDD" id="cd00564">
    <property type="entry name" value="TMP_TenI"/>
    <property type="match status" value="1"/>
</dbReference>
<dbReference type="GO" id="GO:0009228">
    <property type="term" value="P:thiamine biosynthetic process"/>
    <property type="evidence" value="ECO:0007669"/>
    <property type="project" value="UniProtKB-KW"/>
</dbReference>
<accession>A0A1H0IG59</accession>
<evidence type="ECO:0000259" key="1">
    <source>
        <dbReference type="Pfam" id="PF02581"/>
    </source>
</evidence>
<dbReference type="SUPFAM" id="SSF51391">
    <property type="entry name" value="Thiamin phosphate synthase"/>
    <property type="match status" value="1"/>
</dbReference>
<dbReference type="Proteomes" id="UP000198793">
    <property type="component" value="Unassembled WGS sequence"/>
</dbReference>
<dbReference type="Pfam" id="PF02581">
    <property type="entry name" value="TMP-TENI"/>
    <property type="match status" value="1"/>
</dbReference>
<dbReference type="RefSeq" id="WP_090673633.1">
    <property type="nucleotide sequence ID" value="NZ_FNIT01000005.1"/>
</dbReference>
<dbReference type="Gene3D" id="3.20.20.70">
    <property type="entry name" value="Aldolase class I"/>
    <property type="match status" value="1"/>
</dbReference>
<dbReference type="AlphaFoldDB" id="A0A1H0IG59"/>
<dbReference type="NCBIfam" id="NF005080">
    <property type="entry name" value="PRK06512.1"/>
    <property type="match status" value="1"/>
</dbReference>
<protein>
    <submittedName>
        <fullName evidence="2">Thiamine-phosphate diphosphorylase</fullName>
    </submittedName>
</protein>
<organism evidence="2 3">
    <name type="scientific">Aureimonas jatrophae</name>
    <dbReference type="NCBI Taxonomy" id="1166073"/>
    <lineage>
        <taxon>Bacteria</taxon>
        <taxon>Pseudomonadati</taxon>
        <taxon>Pseudomonadota</taxon>
        <taxon>Alphaproteobacteria</taxon>
        <taxon>Hyphomicrobiales</taxon>
        <taxon>Aurantimonadaceae</taxon>
        <taxon>Aureimonas</taxon>
    </lineage>
</organism>
<gene>
    <name evidence="2" type="ORF">SAMN05192530_105126</name>
</gene>
<dbReference type="EMBL" id="FNIT01000005">
    <property type="protein sequence ID" value="SDO30383.1"/>
    <property type="molecule type" value="Genomic_DNA"/>
</dbReference>
<sequence length="220" mass="23007">MTAEDFIRPRLVLDASVLPDGPAGEDQLRAALEAGDVATVVLSAGERSEAAFQDLCEALVPLIQEAGAAAIVAEDTRCAGRVKADGFHTGAGSLEALGEAVARFSPRLIVGASGFTTRHDALEAGERMPDYILFGKLGADTEAGPHPRNLDLSEWWAEIVEIPCIVQGGASLETLPAAIATRAEFVMLGRAVFGEGADPAQAVAEANRLFDEAQRRAQAA</sequence>
<keyword evidence="3" id="KW-1185">Reference proteome</keyword>
<dbReference type="InterPro" id="IPR022998">
    <property type="entry name" value="ThiamineP_synth_TenI"/>
</dbReference>
<dbReference type="InterPro" id="IPR013785">
    <property type="entry name" value="Aldolase_TIM"/>
</dbReference>
<proteinExistence type="predicted"/>
<evidence type="ECO:0000313" key="2">
    <source>
        <dbReference type="EMBL" id="SDO30383.1"/>
    </source>
</evidence>
<evidence type="ECO:0000313" key="3">
    <source>
        <dbReference type="Proteomes" id="UP000198793"/>
    </source>
</evidence>
<reference evidence="2 3" key="1">
    <citation type="submission" date="2016-10" db="EMBL/GenBank/DDBJ databases">
        <authorList>
            <person name="de Groot N.N."/>
        </authorList>
    </citation>
    <scope>NUCLEOTIDE SEQUENCE [LARGE SCALE GENOMIC DNA]</scope>
    <source>
        <strain evidence="3">L7-484,KACC 16230,DSM 25025</strain>
    </source>
</reference>
<dbReference type="InterPro" id="IPR036206">
    <property type="entry name" value="ThiamineP_synth_sf"/>
</dbReference>
<feature type="domain" description="Thiamine phosphate synthase/TenI" evidence="1">
    <location>
        <begin position="25"/>
        <end position="191"/>
    </location>
</feature>
<dbReference type="OrthoDB" id="7159061at2"/>